<proteinExistence type="predicted"/>
<sequence length="96" mass="10333">MVDAELIENLDRSCLDRTTVDALQAAGAFENGQIAPHRLARHVEPVGQRGHGGAAMRAYLIRYCPLSLFGVHLSSPICGVALTSGVSTVSFCWFEC</sequence>
<keyword evidence="2" id="KW-1185">Reference proteome</keyword>
<organism evidence="1 2">
    <name type="scientific">Gordonia aichiensis NBRC 108223</name>
    <dbReference type="NCBI Taxonomy" id="1220583"/>
    <lineage>
        <taxon>Bacteria</taxon>
        <taxon>Bacillati</taxon>
        <taxon>Actinomycetota</taxon>
        <taxon>Actinomycetes</taxon>
        <taxon>Mycobacteriales</taxon>
        <taxon>Gordoniaceae</taxon>
        <taxon>Gordonia</taxon>
    </lineage>
</organism>
<dbReference type="STRING" id="1220583.GOACH_05_00610"/>
<accession>L7KKE9</accession>
<evidence type="ECO:0000313" key="1">
    <source>
        <dbReference type="EMBL" id="GAC48193.1"/>
    </source>
</evidence>
<dbReference type="EMBL" id="BANR01000005">
    <property type="protein sequence ID" value="GAC48193.1"/>
    <property type="molecule type" value="Genomic_DNA"/>
</dbReference>
<dbReference type="Proteomes" id="UP000010988">
    <property type="component" value="Unassembled WGS sequence"/>
</dbReference>
<name>L7KKE9_9ACTN</name>
<dbReference type="AlphaFoldDB" id="L7KKE9"/>
<reference evidence="1 2" key="1">
    <citation type="submission" date="2012-12" db="EMBL/GenBank/DDBJ databases">
        <title>Whole genome shotgun sequence of Gordonia aichiensis NBRC 108223.</title>
        <authorList>
            <person name="Isaki-Nakamura S."/>
            <person name="Hosoyama A."/>
            <person name="Tsuchikane K."/>
            <person name="Ando Y."/>
            <person name="Baba S."/>
            <person name="Ohji S."/>
            <person name="Hamada M."/>
            <person name="Tamura T."/>
            <person name="Yamazoe A."/>
            <person name="Yamazaki S."/>
            <person name="Fujita N."/>
        </authorList>
    </citation>
    <scope>NUCLEOTIDE SEQUENCE [LARGE SCALE GENOMIC DNA]</scope>
    <source>
        <strain evidence="1 2">NBRC 108223</strain>
    </source>
</reference>
<comment type="caution">
    <text evidence="1">The sequence shown here is derived from an EMBL/GenBank/DDBJ whole genome shotgun (WGS) entry which is preliminary data.</text>
</comment>
<gene>
    <name evidence="1" type="ORF">GOACH_05_00610</name>
</gene>
<protein>
    <submittedName>
        <fullName evidence="1">Uncharacterized protein</fullName>
    </submittedName>
</protein>
<evidence type="ECO:0000313" key="2">
    <source>
        <dbReference type="Proteomes" id="UP000010988"/>
    </source>
</evidence>